<dbReference type="PANTHER" id="PTHR11662">
    <property type="entry name" value="SOLUTE CARRIER FAMILY 17"/>
    <property type="match status" value="1"/>
</dbReference>
<dbReference type="Pfam" id="PF07690">
    <property type="entry name" value="MFS_1"/>
    <property type="match status" value="1"/>
</dbReference>
<dbReference type="PANTHER" id="PTHR11662:SF399">
    <property type="entry name" value="FI19708P1-RELATED"/>
    <property type="match status" value="1"/>
</dbReference>
<dbReference type="InterPro" id="IPR036259">
    <property type="entry name" value="MFS_trans_sf"/>
</dbReference>
<gene>
    <name evidence="8" type="ORF">GSLYS_00000799001</name>
</gene>
<organism evidence="8 9">
    <name type="scientific">Lymnaea stagnalis</name>
    <name type="common">Great pond snail</name>
    <name type="synonym">Helix stagnalis</name>
    <dbReference type="NCBI Taxonomy" id="6523"/>
    <lineage>
        <taxon>Eukaryota</taxon>
        <taxon>Metazoa</taxon>
        <taxon>Spiralia</taxon>
        <taxon>Lophotrochozoa</taxon>
        <taxon>Mollusca</taxon>
        <taxon>Gastropoda</taxon>
        <taxon>Heterobranchia</taxon>
        <taxon>Euthyneura</taxon>
        <taxon>Panpulmonata</taxon>
        <taxon>Hygrophila</taxon>
        <taxon>Lymnaeoidea</taxon>
        <taxon>Lymnaeidae</taxon>
        <taxon>Lymnaea</taxon>
    </lineage>
</organism>
<accession>A0AAV2H265</accession>
<feature type="transmembrane region" description="Helical" evidence="6">
    <location>
        <begin position="322"/>
        <end position="341"/>
    </location>
</feature>
<feature type="transmembrane region" description="Helical" evidence="6">
    <location>
        <begin position="551"/>
        <end position="573"/>
    </location>
</feature>
<feature type="domain" description="Major facilitator superfamily (MFS) profile" evidence="7">
    <location>
        <begin position="135"/>
        <end position="577"/>
    </location>
</feature>
<keyword evidence="3 6" id="KW-1133">Transmembrane helix</keyword>
<keyword evidence="9" id="KW-1185">Reference proteome</keyword>
<feature type="compositionally biased region" description="Basic and acidic residues" evidence="5">
    <location>
        <begin position="25"/>
        <end position="39"/>
    </location>
</feature>
<evidence type="ECO:0000256" key="2">
    <source>
        <dbReference type="ARBA" id="ARBA00022692"/>
    </source>
</evidence>
<dbReference type="GO" id="GO:0022857">
    <property type="term" value="F:transmembrane transporter activity"/>
    <property type="evidence" value="ECO:0007669"/>
    <property type="project" value="InterPro"/>
</dbReference>
<comment type="subcellular location">
    <subcellularLocation>
        <location evidence="1">Membrane</location>
        <topology evidence="1">Multi-pass membrane protein</topology>
    </subcellularLocation>
</comment>
<evidence type="ECO:0000256" key="5">
    <source>
        <dbReference type="SAM" id="MobiDB-lite"/>
    </source>
</evidence>
<keyword evidence="2 6" id="KW-0812">Transmembrane</keyword>
<feature type="transmembrane region" description="Helical" evidence="6">
    <location>
        <begin position="383"/>
        <end position="406"/>
    </location>
</feature>
<dbReference type="Proteomes" id="UP001497497">
    <property type="component" value="Unassembled WGS sequence"/>
</dbReference>
<evidence type="ECO:0000313" key="8">
    <source>
        <dbReference type="EMBL" id="CAL1526622.1"/>
    </source>
</evidence>
<dbReference type="InterPro" id="IPR011701">
    <property type="entry name" value="MFS"/>
</dbReference>
<feature type="transmembrane region" description="Helical" evidence="6">
    <location>
        <begin position="228"/>
        <end position="249"/>
    </location>
</feature>
<dbReference type="InterPro" id="IPR020846">
    <property type="entry name" value="MFS_dom"/>
</dbReference>
<feature type="transmembrane region" description="Helical" evidence="6">
    <location>
        <begin position="255"/>
        <end position="276"/>
    </location>
</feature>
<dbReference type="GO" id="GO:0006820">
    <property type="term" value="P:monoatomic anion transport"/>
    <property type="evidence" value="ECO:0007669"/>
    <property type="project" value="TreeGrafter"/>
</dbReference>
<comment type="caution">
    <text evidence="8">The sequence shown here is derived from an EMBL/GenBank/DDBJ whole genome shotgun (WGS) entry which is preliminary data.</text>
</comment>
<feature type="region of interest" description="Disordered" evidence="5">
    <location>
        <begin position="25"/>
        <end position="53"/>
    </location>
</feature>
<feature type="transmembrane region" description="Helical" evidence="6">
    <location>
        <begin position="297"/>
        <end position="316"/>
    </location>
</feature>
<dbReference type="SUPFAM" id="SSF103473">
    <property type="entry name" value="MFS general substrate transporter"/>
    <property type="match status" value="1"/>
</dbReference>
<name>A0AAV2H265_LYMST</name>
<evidence type="ECO:0000256" key="1">
    <source>
        <dbReference type="ARBA" id="ARBA00004141"/>
    </source>
</evidence>
<sequence>MALDKEISPGSEPLLTVFKGLQISQREDGDGKAKERDGQTNDIKAVKPGGNDKGPPWWRSQRYILAYLLFGGMMNIFCQRINFSIAIICMVNHTALELSHDLSHDDIINQSFHISEPHNLTINQSFSKGNILSQEYLFNTIGEVIKIGEHSGVSVSSQQLKNSSSNQGEGQITRCGGGISKRSGAAEDGPFIWDKELQGILLGGVYWSYLIVQIPGNHLVRKVKKKTVILIAMSLMTTMTLLTHVAALWSPWAVFGVKLIQGACTAFLIIAMYGIWEKWAPPKERAGLMSLGVSGQMLGNITAFPVSALLCKYGFLGGWPSVFYVFGMFGALWILLCYLLIDDSPSSHRFITEAEQSYITESISQREATSMVKIPWKAILTCLPFWGIVSAHVSYTWGLFLFLSTLPQYMYEVLKFDIKNNGAFTMLPYIALMITTLSAGQISDWVIRKKFIRVLWTRKICIIISHFIPAVMLVSLSFLDCEQAGLAITLLVIGVGVTGFGLCGVLVNPFDIAPRFATVMMSISNTLATIPGILTPYVVAAITKEQTRQQWQIVLFLTSGIYVLGALGFCVLAKSDVQGWASQTGPQTVIIVENGEILFSKEDVDNPINNKL</sequence>
<dbReference type="PROSITE" id="PS50850">
    <property type="entry name" value="MFS"/>
    <property type="match status" value="1"/>
</dbReference>
<dbReference type="InterPro" id="IPR050382">
    <property type="entry name" value="MFS_Na/Anion_cotransporter"/>
</dbReference>
<keyword evidence="4 6" id="KW-0472">Membrane</keyword>
<evidence type="ECO:0000256" key="6">
    <source>
        <dbReference type="SAM" id="Phobius"/>
    </source>
</evidence>
<protein>
    <recommendedName>
        <fullName evidence="7">Major facilitator superfamily (MFS) profile domain-containing protein</fullName>
    </recommendedName>
</protein>
<evidence type="ECO:0000259" key="7">
    <source>
        <dbReference type="PROSITE" id="PS50850"/>
    </source>
</evidence>
<dbReference type="FunFam" id="1.20.1250.20:FF:000532">
    <property type="entry name" value="SLC (SoLute Carrier) homolog"/>
    <property type="match status" value="1"/>
</dbReference>
<evidence type="ECO:0000256" key="3">
    <source>
        <dbReference type="ARBA" id="ARBA00022989"/>
    </source>
</evidence>
<feature type="transmembrane region" description="Helical" evidence="6">
    <location>
        <begin position="485"/>
        <end position="507"/>
    </location>
</feature>
<dbReference type="EMBL" id="CAXITT010000007">
    <property type="protein sequence ID" value="CAL1526622.1"/>
    <property type="molecule type" value="Genomic_DNA"/>
</dbReference>
<reference evidence="8 9" key="1">
    <citation type="submission" date="2024-04" db="EMBL/GenBank/DDBJ databases">
        <authorList>
            <consortium name="Genoscope - CEA"/>
            <person name="William W."/>
        </authorList>
    </citation>
    <scope>NUCLEOTIDE SEQUENCE [LARGE SCALE GENOMIC DNA]</scope>
</reference>
<feature type="transmembrane region" description="Helical" evidence="6">
    <location>
        <begin position="519"/>
        <end position="539"/>
    </location>
</feature>
<feature type="transmembrane region" description="Helical" evidence="6">
    <location>
        <begin position="426"/>
        <end position="447"/>
    </location>
</feature>
<feature type="transmembrane region" description="Helical" evidence="6">
    <location>
        <begin position="459"/>
        <end position="479"/>
    </location>
</feature>
<evidence type="ECO:0000256" key="4">
    <source>
        <dbReference type="ARBA" id="ARBA00023136"/>
    </source>
</evidence>
<dbReference type="Gene3D" id="1.20.1250.20">
    <property type="entry name" value="MFS general substrate transporter like domains"/>
    <property type="match status" value="2"/>
</dbReference>
<dbReference type="AlphaFoldDB" id="A0AAV2H265"/>
<proteinExistence type="predicted"/>
<dbReference type="GO" id="GO:0016020">
    <property type="term" value="C:membrane"/>
    <property type="evidence" value="ECO:0007669"/>
    <property type="project" value="UniProtKB-SubCell"/>
</dbReference>
<evidence type="ECO:0000313" key="9">
    <source>
        <dbReference type="Proteomes" id="UP001497497"/>
    </source>
</evidence>